<sequence>MAENRGDLGCGCLHRQRGGLPILALRLHCCDQAAQIGQVRESED</sequence>
<evidence type="ECO:0000313" key="1">
    <source>
        <dbReference type="EMBL" id="JAD25505.1"/>
    </source>
</evidence>
<dbReference type="AlphaFoldDB" id="A0A0A8YIY9"/>
<reference evidence="1" key="1">
    <citation type="submission" date="2014-09" db="EMBL/GenBank/DDBJ databases">
        <authorList>
            <person name="Magalhaes I.L.F."/>
            <person name="Oliveira U."/>
            <person name="Santos F.R."/>
            <person name="Vidigal T.H.D.A."/>
            <person name="Brescovit A.D."/>
            <person name="Santos A.J."/>
        </authorList>
    </citation>
    <scope>NUCLEOTIDE SEQUENCE</scope>
    <source>
        <tissue evidence="1">Shoot tissue taken approximately 20 cm above the soil surface</tissue>
    </source>
</reference>
<accession>A0A0A8YIY9</accession>
<protein>
    <submittedName>
        <fullName evidence="1">Uncharacterized protein</fullName>
    </submittedName>
</protein>
<proteinExistence type="predicted"/>
<name>A0A0A8YIY9_ARUDO</name>
<reference evidence="1" key="2">
    <citation type="journal article" date="2015" name="Data Brief">
        <title>Shoot transcriptome of the giant reed, Arundo donax.</title>
        <authorList>
            <person name="Barrero R.A."/>
            <person name="Guerrero F.D."/>
            <person name="Moolhuijzen P."/>
            <person name="Goolsby J.A."/>
            <person name="Tidwell J."/>
            <person name="Bellgard S.E."/>
            <person name="Bellgard M.I."/>
        </authorList>
    </citation>
    <scope>NUCLEOTIDE SEQUENCE</scope>
    <source>
        <tissue evidence="1">Shoot tissue taken approximately 20 cm above the soil surface</tissue>
    </source>
</reference>
<dbReference type="EMBL" id="GBRH01272390">
    <property type="protein sequence ID" value="JAD25505.1"/>
    <property type="molecule type" value="Transcribed_RNA"/>
</dbReference>
<organism evidence="1">
    <name type="scientific">Arundo donax</name>
    <name type="common">Giant reed</name>
    <name type="synonym">Donax arundinaceus</name>
    <dbReference type="NCBI Taxonomy" id="35708"/>
    <lineage>
        <taxon>Eukaryota</taxon>
        <taxon>Viridiplantae</taxon>
        <taxon>Streptophyta</taxon>
        <taxon>Embryophyta</taxon>
        <taxon>Tracheophyta</taxon>
        <taxon>Spermatophyta</taxon>
        <taxon>Magnoliopsida</taxon>
        <taxon>Liliopsida</taxon>
        <taxon>Poales</taxon>
        <taxon>Poaceae</taxon>
        <taxon>PACMAD clade</taxon>
        <taxon>Arundinoideae</taxon>
        <taxon>Arundineae</taxon>
        <taxon>Arundo</taxon>
    </lineage>
</organism>